<organism evidence="10 11">
    <name type="scientific">Advenella kashmirensis</name>
    <dbReference type="NCBI Taxonomy" id="310575"/>
    <lineage>
        <taxon>Bacteria</taxon>
        <taxon>Pseudomonadati</taxon>
        <taxon>Pseudomonadota</taxon>
        <taxon>Betaproteobacteria</taxon>
        <taxon>Burkholderiales</taxon>
        <taxon>Alcaligenaceae</taxon>
    </lineage>
</organism>
<gene>
    <name evidence="8 10" type="primary">ectA</name>
    <name evidence="10" type="ORF">DD666_04005</name>
</gene>
<dbReference type="PROSITE" id="PS51186">
    <property type="entry name" value="GNAT"/>
    <property type="match status" value="1"/>
</dbReference>
<evidence type="ECO:0000256" key="1">
    <source>
        <dbReference type="ARBA" id="ARBA00004978"/>
    </source>
</evidence>
<dbReference type="InterPro" id="IPR000182">
    <property type="entry name" value="GNAT_dom"/>
</dbReference>
<dbReference type="Proteomes" id="UP000264036">
    <property type="component" value="Unassembled WGS sequence"/>
</dbReference>
<dbReference type="GO" id="GO:0033816">
    <property type="term" value="F:diaminobutyrate acetyltransferase activity"/>
    <property type="evidence" value="ECO:0007669"/>
    <property type="project" value="UniProtKB-EC"/>
</dbReference>
<evidence type="ECO:0000313" key="11">
    <source>
        <dbReference type="Proteomes" id="UP000264036"/>
    </source>
</evidence>
<dbReference type="GO" id="GO:0019491">
    <property type="term" value="P:ectoine biosynthetic process"/>
    <property type="evidence" value="ECO:0007669"/>
    <property type="project" value="UniProtKB-UniPathway"/>
</dbReference>
<dbReference type="EC" id="2.3.1.178" evidence="3 8"/>
<evidence type="ECO:0000256" key="7">
    <source>
        <dbReference type="ARBA" id="ARBA00048924"/>
    </source>
</evidence>
<comment type="caution">
    <text evidence="10">The sequence shown here is derived from an EMBL/GenBank/DDBJ whole genome shotgun (WGS) entry which is preliminary data.</text>
</comment>
<name>A0A356LC88_9BURK</name>
<dbReference type="SUPFAM" id="SSF55729">
    <property type="entry name" value="Acyl-CoA N-acyltransferases (Nat)"/>
    <property type="match status" value="1"/>
</dbReference>
<dbReference type="InterPro" id="IPR016181">
    <property type="entry name" value="Acyl_CoA_acyltransferase"/>
</dbReference>
<dbReference type="Pfam" id="PF00583">
    <property type="entry name" value="Acetyltransf_1"/>
    <property type="match status" value="1"/>
</dbReference>
<dbReference type="EMBL" id="DOEK01000005">
    <property type="protein sequence ID" value="HBP28562.1"/>
    <property type="molecule type" value="Genomic_DNA"/>
</dbReference>
<keyword evidence="5 8" id="KW-0808">Transferase</keyword>
<dbReference type="Gene3D" id="3.40.630.30">
    <property type="match status" value="1"/>
</dbReference>
<dbReference type="UniPathway" id="UPA00067">
    <property type="reaction ID" value="UER00122"/>
</dbReference>
<evidence type="ECO:0000256" key="5">
    <source>
        <dbReference type="ARBA" id="ARBA00022679"/>
    </source>
</evidence>
<comment type="similarity">
    <text evidence="2 8">Belongs to the acetyltransferase family. EctA subfamily.</text>
</comment>
<accession>A0A356LC88</accession>
<comment type="function">
    <text evidence="8">Catalyzes the acetylation of L-2,4-diaminobutyrate (DABA) to gamma-N-acetyl-alpha,gamma-diaminobutyric acid (ADABA) with acetyl coenzyme A.</text>
</comment>
<keyword evidence="6 8" id="KW-0012">Acyltransferase</keyword>
<sequence length="188" mass="20797">MIDTALTTSQTHSQQSHAAGAAQKNLHLLRTPARADGYDIWQLVSQCPPLDLNSVYSYLLLCEHFDKTCVVAQANEQIDGFVSAYQPPDKADVLFIWQVAVHERGRGHGLGQRMLQSLLERPNLAHIRYLETTVGPDNAASRRMFAAVARNMSTGIAESPLFEPELFGPQAHDDERLLKIGPLRPTPG</sequence>
<dbReference type="InterPro" id="IPR012772">
    <property type="entry name" value="Ectoine_EctA"/>
</dbReference>
<evidence type="ECO:0000256" key="3">
    <source>
        <dbReference type="ARBA" id="ARBA00012355"/>
    </source>
</evidence>
<evidence type="ECO:0000313" key="10">
    <source>
        <dbReference type="EMBL" id="HBP28562.1"/>
    </source>
</evidence>
<reference evidence="10 11" key="1">
    <citation type="journal article" date="2018" name="Nat. Biotechnol.">
        <title>A standardized bacterial taxonomy based on genome phylogeny substantially revises the tree of life.</title>
        <authorList>
            <person name="Parks D.H."/>
            <person name="Chuvochina M."/>
            <person name="Waite D.W."/>
            <person name="Rinke C."/>
            <person name="Skarshewski A."/>
            <person name="Chaumeil P.A."/>
            <person name="Hugenholtz P."/>
        </authorList>
    </citation>
    <scope>NUCLEOTIDE SEQUENCE [LARGE SCALE GENOMIC DNA]</scope>
    <source>
        <strain evidence="10">UBA10707</strain>
    </source>
</reference>
<comment type="catalytic activity">
    <reaction evidence="7 8">
        <text>L-2,4-diaminobutanoate + acetyl-CoA = (2S)-4-acetamido-2-aminobutanoate + CoA + H(+)</text>
        <dbReference type="Rhea" id="RHEA:16901"/>
        <dbReference type="ChEBI" id="CHEBI:15378"/>
        <dbReference type="ChEBI" id="CHEBI:57287"/>
        <dbReference type="ChEBI" id="CHEBI:57288"/>
        <dbReference type="ChEBI" id="CHEBI:58761"/>
        <dbReference type="ChEBI" id="CHEBI:58929"/>
        <dbReference type="EC" id="2.3.1.178"/>
    </reaction>
</comment>
<dbReference type="NCBIfam" id="TIGR02406">
    <property type="entry name" value="ectoine_EctA"/>
    <property type="match status" value="1"/>
</dbReference>
<evidence type="ECO:0000256" key="8">
    <source>
        <dbReference type="RuleBase" id="RU365045"/>
    </source>
</evidence>
<comment type="pathway">
    <text evidence="1 8">Amine and polyamine biosynthesis; ectoine biosynthesis; L-ectoine from L-aspartate 4-semialdehyde: step 2/3.</text>
</comment>
<feature type="domain" description="N-acetyltransferase" evidence="9">
    <location>
        <begin position="27"/>
        <end position="179"/>
    </location>
</feature>
<evidence type="ECO:0000256" key="4">
    <source>
        <dbReference type="ARBA" id="ARBA00017935"/>
    </source>
</evidence>
<evidence type="ECO:0000256" key="6">
    <source>
        <dbReference type="ARBA" id="ARBA00023315"/>
    </source>
</evidence>
<evidence type="ECO:0000256" key="2">
    <source>
        <dbReference type="ARBA" id="ARBA00010712"/>
    </source>
</evidence>
<dbReference type="CDD" id="cd04301">
    <property type="entry name" value="NAT_SF"/>
    <property type="match status" value="1"/>
</dbReference>
<proteinExistence type="inferred from homology"/>
<evidence type="ECO:0000259" key="9">
    <source>
        <dbReference type="PROSITE" id="PS51186"/>
    </source>
</evidence>
<protein>
    <recommendedName>
        <fullName evidence="4 8">L-2,4-diaminobutyric acid acetyltransferase</fullName>
        <shortName evidence="8">DABA acetyltransferase</shortName>
        <ecNumber evidence="3 8">2.3.1.178</ecNumber>
    </recommendedName>
</protein>
<dbReference type="AlphaFoldDB" id="A0A356LC88"/>